<dbReference type="InterPro" id="IPR024052">
    <property type="entry name" value="Phosphopentomutase_DeoB_cap_sf"/>
</dbReference>
<dbReference type="GO" id="GO:0009117">
    <property type="term" value="P:nucleotide metabolic process"/>
    <property type="evidence" value="ECO:0007669"/>
    <property type="project" value="UniProtKB-UniRule"/>
</dbReference>
<dbReference type="UniPathway" id="UPA00087">
    <property type="reaction ID" value="UER00173"/>
</dbReference>
<dbReference type="GO" id="GO:0043094">
    <property type="term" value="P:metabolic compound salvage"/>
    <property type="evidence" value="ECO:0007669"/>
    <property type="project" value="UniProtKB-UniRule"/>
</dbReference>
<dbReference type="Gene3D" id="3.30.70.1250">
    <property type="entry name" value="Phosphopentomutase"/>
    <property type="match status" value="1"/>
</dbReference>
<dbReference type="OrthoDB" id="9769930at2"/>
<feature type="binding site" evidence="6">
    <location>
        <position position="374"/>
    </location>
    <ligand>
        <name>Mn(2+)</name>
        <dbReference type="ChEBI" id="CHEBI:29035"/>
        <label>1</label>
    </ligand>
</feature>
<dbReference type="PIRSF" id="PIRSF001491">
    <property type="entry name" value="Ppentomutase"/>
    <property type="match status" value="1"/>
</dbReference>
<comment type="catalytic activity">
    <reaction evidence="6">
        <text>alpha-D-ribose 1-phosphate = D-ribose 5-phosphate</text>
        <dbReference type="Rhea" id="RHEA:18793"/>
        <dbReference type="ChEBI" id="CHEBI:57720"/>
        <dbReference type="ChEBI" id="CHEBI:78346"/>
        <dbReference type="EC" id="5.4.2.7"/>
    </reaction>
</comment>
<dbReference type="NCBIfam" id="TIGR01696">
    <property type="entry name" value="deoB"/>
    <property type="match status" value="1"/>
</dbReference>
<feature type="binding site" evidence="6">
    <location>
        <position position="337"/>
    </location>
    <ligand>
        <name>Mn(2+)</name>
        <dbReference type="ChEBI" id="CHEBI:29035"/>
        <label>2</label>
    </ligand>
</feature>
<accession>A0A5C4TFZ4</accession>
<dbReference type="InterPro" id="IPR017850">
    <property type="entry name" value="Alkaline_phosphatase_core_sf"/>
</dbReference>
<sequence>MRESVEAPSRVGPRVRYGVLLHSFRRREIIWKTVLPVGRYIAQAEGTTLTFQRIALIVLDSVGIGEQPDAPVFGDEGAHTLGHIAERVPSFSLPNMEKLGLGNIAPLQTINEVDYPAAYYGKMAEVSVGKDTMTGHWELMGLRVTIPFQTYPDGFPEPLIRLFERETGRSVIGNKPASGTEIIEELGEEQLRTGSWIVYTSADSVFQIAANENIIPLEELYEACRIARRLTMGEYAVGRVIARPFVGQPGAFKRTPNRHDYAVKPPEPTVMNRLKEAGLDCIAIGKINDIFSGEGVTAARPTKSNAHGIEETILALEQPFHGLAFTNLVDFDSLYGHRRDPDGYARALMEFDARLPDIMAAIGRDDLLILTADHGNDPIHPGTDHTREYVPLIVWSPRLRTPGPLGIRATFSDVGATVADNFGVAAPGHGTSFLANLV</sequence>
<reference evidence="9 10" key="1">
    <citation type="submission" date="2019-05" db="EMBL/GenBank/DDBJ databases">
        <title>We sequenced the genome of Paenibacillus hemerocallicola KCTC 33185 for further insight into its adaptation and study the phylogeny of Paenibacillus.</title>
        <authorList>
            <person name="Narsing Rao M.P."/>
        </authorList>
    </citation>
    <scope>NUCLEOTIDE SEQUENCE [LARGE SCALE GENOMIC DNA]</scope>
    <source>
        <strain evidence="9 10">KCTC 33185</strain>
    </source>
</reference>
<comment type="function">
    <text evidence="6">Isomerase that catalyzes the conversion of deoxy-ribose 1-phosphate (dRib-1-P) and ribose 1-phosphate (Rib-1-P) to deoxy-ribose 5-phosphate (dRib-5-P) and ribose 5-phosphate (Rib-5-P), respectively.</text>
</comment>
<dbReference type="AlphaFoldDB" id="A0A5C4TFZ4"/>
<dbReference type="GO" id="GO:0006015">
    <property type="term" value="P:5-phosphoribose 1-diphosphate biosynthetic process"/>
    <property type="evidence" value="ECO:0007669"/>
    <property type="project" value="UniProtKB-UniPathway"/>
</dbReference>
<comment type="pathway">
    <text evidence="6">Carbohydrate degradation; 2-deoxy-D-ribose 1-phosphate degradation; D-glyceraldehyde 3-phosphate and acetaldehyde from 2-deoxy-alpha-D-ribose 1-phosphate: step 1/2.</text>
</comment>
<dbReference type="InterPro" id="IPR010045">
    <property type="entry name" value="DeoB"/>
</dbReference>
<feature type="binding site" evidence="6">
    <location>
        <position position="373"/>
    </location>
    <ligand>
        <name>Mn(2+)</name>
        <dbReference type="ChEBI" id="CHEBI:29035"/>
        <label>1</label>
    </ligand>
</feature>
<gene>
    <name evidence="6 9" type="primary">deoB</name>
    <name evidence="9" type="ORF">FE784_05300</name>
</gene>
<dbReference type="GO" id="GO:0008973">
    <property type="term" value="F:phosphopentomutase activity"/>
    <property type="evidence" value="ECO:0007669"/>
    <property type="project" value="UniProtKB-UniRule"/>
</dbReference>
<proteinExistence type="inferred from homology"/>
<dbReference type="CDD" id="cd16009">
    <property type="entry name" value="PPM"/>
    <property type="match status" value="1"/>
</dbReference>
<protein>
    <recommendedName>
        <fullName evidence="6 7">Phosphopentomutase</fullName>
        <ecNumber evidence="6 7">5.4.2.7</ecNumber>
    </recommendedName>
    <alternativeName>
        <fullName evidence="6">Phosphodeoxyribomutase</fullName>
    </alternativeName>
</protein>
<keyword evidence="3 6" id="KW-0479">Metal-binding</keyword>
<dbReference type="PANTHER" id="PTHR21110">
    <property type="entry name" value="PHOSPHOPENTOMUTASE"/>
    <property type="match status" value="1"/>
</dbReference>
<dbReference type="PANTHER" id="PTHR21110:SF0">
    <property type="entry name" value="PHOSPHOPENTOMUTASE"/>
    <property type="match status" value="1"/>
</dbReference>
<evidence type="ECO:0000256" key="2">
    <source>
        <dbReference type="ARBA" id="ARBA00022490"/>
    </source>
</evidence>
<dbReference type="EMBL" id="VDCQ01000005">
    <property type="protein sequence ID" value="TNJ67487.1"/>
    <property type="molecule type" value="Genomic_DNA"/>
</dbReference>
<comment type="caution">
    <text evidence="9">The sequence shown here is derived from an EMBL/GenBank/DDBJ whole genome shotgun (WGS) entry which is preliminary data.</text>
</comment>
<dbReference type="Gene3D" id="3.40.720.10">
    <property type="entry name" value="Alkaline Phosphatase, subunit A"/>
    <property type="match status" value="1"/>
</dbReference>
<feature type="binding site" evidence="6">
    <location>
        <position position="332"/>
    </location>
    <ligand>
        <name>Mn(2+)</name>
        <dbReference type="ChEBI" id="CHEBI:29035"/>
        <label>2</label>
    </ligand>
</feature>
<evidence type="ECO:0000259" key="8">
    <source>
        <dbReference type="Pfam" id="PF01676"/>
    </source>
</evidence>
<dbReference type="GO" id="GO:0006018">
    <property type="term" value="P:2-deoxyribose 1-phosphate catabolic process"/>
    <property type="evidence" value="ECO:0007669"/>
    <property type="project" value="UniProtKB-UniRule"/>
</dbReference>
<dbReference type="EC" id="5.4.2.7" evidence="6 7"/>
<comment type="catalytic activity">
    <reaction evidence="6">
        <text>2-deoxy-alpha-D-ribose 1-phosphate = 2-deoxy-D-ribose 5-phosphate</text>
        <dbReference type="Rhea" id="RHEA:27658"/>
        <dbReference type="ChEBI" id="CHEBI:57259"/>
        <dbReference type="ChEBI" id="CHEBI:62877"/>
        <dbReference type="EC" id="5.4.2.7"/>
    </reaction>
</comment>
<dbReference type="SUPFAM" id="SSF53649">
    <property type="entry name" value="Alkaline phosphatase-like"/>
    <property type="match status" value="1"/>
</dbReference>
<evidence type="ECO:0000313" key="10">
    <source>
        <dbReference type="Proteomes" id="UP000307943"/>
    </source>
</evidence>
<feature type="domain" description="Metalloenzyme" evidence="8">
    <location>
        <begin position="52"/>
        <end position="425"/>
    </location>
</feature>
<organism evidence="9 10">
    <name type="scientific">Paenibacillus hemerocallicola</name>
    <dbReference type="NCBI Taxonomy" id="1172614"/>
    <lineage>
        <taxon>Bacteria</taxon>
        <taxon>Bacillati</taxon>
        <taxon>Bacillota</taxon>
        <taxon>Bacilli</taxon>
        <taxon>Bacillales</taxon>
        <taxon>Paenibacillaceae</taxon>
        <taxon>Paenibacillus</taxon>
    </lineage>
</organism>
<dbReference type="GO" id="GO:0030145">
    <property type="term" value="F:manganese ion binding"/>
    <property type="evidence" value="ECO:0007669"/>
    <property type="project" value="UniProtKB-UniRule"/>
</dbReference>
<keyword evidence="2 6" id="KW-0963">Cytoplasm</keyword>
<dbReference type="Proteomes" id="UP000307943">
    <property type="component" value="Unassembled WGS sequence"/>
</dbReference>
<name>A0A5C4TFZ4_9BACL</name>
<evidence type="ECO:0000256" key="4">
    <source>
        <dbReference type="ARBA" id="ARBA00023211"/>
    </source>
</evidence>
<evidence type="ECO:0000256" key="3">
    <source>
        <dbReference type="ARBA" id="ARBA00022723"/>
    </source>
</evidence>
<dbReference type="GO" id="GO:0005829">
    <property type="term" value="C:cytosol"/>
    <property type="evidence" value="ECO:0007669"/>
    <property type="project" value="TreeGrafter"/>
</dbReference>
<dbReference type="HAMAP" id="MF_00740">
    <property type="entry name" value="Phosphopentomut"/>
    <property type="match status" value="1"/>
</dbReference>
<feature type="binding site" evidence="6">
    <location>
        <position position="60"/>
    </location>
    <ligand>
        <name>Mn(2+)</name>
        <dbReference type="ChEBI" id="CHEBI:29035"/>
        <label>1</label>
    </ligand>
</feature>
<dbReference type="Pfam" id="PF01676">
    <property type="entry name" value="Metalloenzyme"/>
    <property type="match status" value="1"/>
</dbReference>
<evidence type="ECO:0000256" key="5">
    <source>
        <dbReference type="ARBA" id="ARBA00023235"/>
    </source>
</evidence>
<feature type="binding site" evidence="6">
    <location>
        <position position="385"/>
    </location>
    <ligand>
        <name>Mn(2+)</name>
        <dbReference type="ChEBI" id="CHEBI:29035"/>
        <label>2</label>
    </ligand>
</feature>
<dbReference type="GO" id="GO:0000287">
    <property type="term" value="F:magnesium ion binding"/>
    <property type="evidence" value="ECO:0007669"/>
    <property type="project" value="UniProtKB-UniRule"/>
</dbReference>
<dbReference type="SUPFAM" id="SSF143856">
    <property type="entry name" value="DeoB insert domain-like"/>
    <property type="match status" value="1"/>
</dbReference>
<dbReference type="InterPro" id="IPR006124">
    <property type="entry name" value="Metalloenzyme"/>
</dbReference>
<comment type="cofactor">
    <cofactor evidence="6">
        <name>Mn(2+)</name>
        <dbReference type="ChEBI" id="CHEBI:29035"/>
    </cofactor>
    <text evidence="6">Binds 2 manganese ions.</text>
</comment>
<dbReference type="NCBIfam" id="NF003766">
    <property type="entry name" value="PRK05362.1"/>
    <property type="match status" value="1"/>
</dbReference>
<keyword evidence="5 6" id="KW-0413">Isomerase</keyword>
<comment type="similarity">
    <text evidence="1 6">Belongs to the phosphopentomutase family.</text>
</comment>
<evidence type="ECO:0000256" key="1">
    <source>
        <dbReference type="ARBA" id="ARBA00010373"/>
    </source>
</evidence>
<evidence type="ECO:0000256" key="7">
    <source>
        <dbReference type="NCBIfam" id="TIGR01696"/>
    </source>
</evidence>
<comment type="subcellular location">
    <subcellularLocation>
        <location evidence="6">Cytoplasm</location>
    </subcellularLocation>
</comment>
<evidence type="ECO:0000313" key="9">
    <source>
        <dbReference type="EMBL" id="TNJ67487.1"/>
    </source>
</evidence>
<keyword evidence="4 6" id="KW-0464">Manganese</keyword>
<keyword evidence="10" id="KW-1185">Reference proteome</keyword>
<evidence type="ECO:0000256" key="6">
    <source>
        <dbReference type="HAMAP-Rule" id="MF_00740"/>
    </source>
</evidence>
<dbReference type="FunFam" id="3.30.70.1250:FF:000001">
    <property type="entry name" value="Phosphopentomutase"/>
    <property type="match status" value="1"/>
</dbReference>